<keyword evidence="3" id="KW-1185">Reference proteome</keyword>
<dbReference type="Proteomes" id="UP001580391">
    <property type="component" value="Unassembled WGS sequence"/>
</dbReference>
<evidence type="ECO:0000256" key="1">
    <source>
        <dbReference type="ARBA" id="ARBA00010690"/>
    </source>
</evidence>
<dbReference type="Gene3D" id="3.40.1690.10">
    <property type="entry name" value="secretion proteins EscU"/>
    <property type="match status" value="1"/>
</dbReference>
<evidence type="ECO:0000313" key="3">
    <source>
        <dbReference type="Proteomes" id="UP001580391"/>
    </source>
</evidence>
<protein>
    <submittedName>
        <fullName evidence="2">EscU/YscU/HrcU family type III secretion system export apparatus switch protein</fullName>
    </submittedName>
</protein>
<dbReference type="PANTHER" id="PTHR30531">
    <property type="entry name" value="FLAGELLAR BIOSYNTHETIC PROTEIN FLHB"/>
    <property type="match status" value="1"/>
</dbReference>
<proteinExistence type="inferred from homology"/>
<dbReference type="SUPFAM" id="SSF160544">
    <property type="entry name" value="EscU C-terminal domain-like"/>
    <property type="match status" value="1"/>
</dbReference>
<dbReference type="PANTHER" id="PTHR30531:SF12">
    <property type="entry name" value="FLAGELLAR BIOSYNTHETIC PROTEIN FLHB"/>
    <property type="match status" value="1"/>
</dbReference>
<evidence type="ECO:0000313" key="2">
    <source>
        <dbReference type="EMBL" id="MFB5737274.1"/>
    </source>
</evidence>
<dbReference type="PRINTS" id="PR00950">
    <property type="entry name" value="TYPE3IMSPROT"/>
</dbReference>
<dbReference type="Pfam" id="PF01312">
    <property type="entry name" value="Bac_export_2"/>
    <property type="match status" value="1"/>
</dbReference>
<dbReference type="InterPro" id="IPR006135">
    <property type="entry name" value="T3SS_substrate_exporter"/>
</dbReference>
<dbReference type="EMBL" id="JBHILJ010000006">
    <property type="protein sequence ID" value="MFB5737274.1"/>
    <property type="molecule type" value="Genomic_DNA"/>
</dbReference>
<reference evidence="2 3" key="1">
    <citation type="submission" date="2024-09" db="EMBL/GenBank/DDBJ databases">
        <title>Taxonomic and Genotyping Characterization of Leptospira Strains isolated from Multiple Sources in Colombia highlights the importance of intermediate species.</title>
        <authorList>
            <person name="Torres Higuera L."/>
            <person name="Rojas Tapias D."/>
            <person name="Jimenez Velasquez S."/>
            <person name="Renjifo Ibanez C."/>
        </authorList>
    </citation>
    <scope>NUCLEOTIDE SEQUENCE [LARGE SCALE GENOMIC DNA]</scope>
    <source>
        <strain evidence="2 3">Lep080</strain>
    </source>
</reference>
<sequence>MDRVKLGIALKFIPEKNQGPVVLATGEGLLGEKIARIAQMHGVPVVEDAPLAHALSPLPVGKEIPENLYRAVAGVFAFVLSQNEESEPKDRKK</sequence>
<gene>
    <name evidence="2" type="ORF">ACE5IX_12185</name>
</gene>
<organism evidence="2 3">
    <name type="scientific">Leptospira wolffii</name>
    <dbReference type="NCBI Taxonomy" id="409998"/>
    <lineage>
        <taxon>Bacteria</taxon>
        <taxon>Pseudomonadati</taxon>
        <taxon>Spirochaetota</taxon>
        <taxon>Spirochaetia</taxon>
        <taxon>Leptospirales</taxon>
        <taxon>Leptospiraceae</taxon>
        <taxon>Leptospira</taxon>
    </lineage>
</organism>
<dbReference type="InterPro" id="IPR029025">
    <property type="entry name" value="T3SS_substrate_exporter_C"/>
</dbReference>
<comment type="caution">
    <text evidence="2">The sequence shown here is derived from an EMBL/GenBank/DDBJ whole genome shotgun (WGS) entry which is preliminary data.</text>
</comment>
<name>A0ABV5BSD5_9LEPT</name>
<dbReference type="RefSeq" id="WP_167883991.1">
    <property type="nucleotide sequence ID" value="NZ_JBHILI010000007.1"/>
</dbReference>
<comment type="similarity">
    <text evidence="1">Belongs to the type III secretion exporter family.</text>
</comment>
<accession>A0ABV5BSD5</accession>